<dbReference type="Proteomes" id="UP000604475">
    <property type="component" value="Unassembled WGS sequence"/>
</dbReference>
<feature type="transmembrane region" description="Helical" evidence="1">
    <location>
        <begin position="156"/>
        <end position="179"/>
    </location>
</feature>
<sequence>MAVEATRARPSEVWAEARAWAAVAAATAKVNVAYRATVAASTLSNVIMTVLRGYLAIAVWEARPGLAGYDLDDAITFVVLGQALVTTFAVFGGMIDVPWRVESGAIVVDLARPFGFLRWWLARELGRAAVFFASRAVPAGVVGVALFGAQPPASRAAGAAFAVSLALALLVGFAIRYLVAMTVFWTTDVRGVLAASSLALTFFSGAVLPLTIFPGVFGSVARALPFAAVLQVPMDVYLRPAGGAGIGQLLAFQAGWAAALFTVSWLVTRVALRRLVTQGG</sequence>
<dbReference type="EMBL" id="JAEACQ010000268">
    <property type="protein sequence ID" value="MBL7631354.1"/>
    <property type="molecule type" value="Genomic_DNA"/>
</dbReference>
<feature type="transmembrane region" description="Helical" evidence="1">
    <location>
        <begin position="74"/>
        <end position="95"/>
    </location>
</feature>
<accession>A0A937RM60</accession>
<protein>
    <submittedName>
        <fullName evidence="2">ABC-2 family transporter protein</fullName>
    </submittedName>
</protein>
<dbReference type="InterPro" id="IPR010390">
    <property type="entry name" value="ABC-2_transporter-like"/>
</dbReference>
<dbReference type="PANTHER" id="PTHR36832">
    <property type="entry name" value="SLR1174 PROTEIN-RELATED"/>
    <property type="match status" value="1"/>
</dbReference>
<organism evidence="2 3">
    <name type="scientific">Frankia nepalensis</name>
    <dbReference type="NCBI Taxonomy" id="1836974"/>
    <lineage>
        <taxon>Bacteria</taxon>
        <taxon>Bacillati</taxon>
        <taxon>Actinomycetota</taxon>
        <taxon>Actinomycetes</taxon>
        <taxon>Frankiales</taxon>
        <taxon>Frankiaceae</taxon>
        <taxon>Frankia</taxon>
    </lineage>
</organism>
<keyword evidence="1" id="KW-0812">Transmembrane</keyword>
<keyword evidence="1" id="KW-1133">Transmembrane helix</keyword>
<comment type="caution">
    <text evidence="2">The sequence shown here is derived from an EMBL/GenBank/DDBJ whole genome shotgun (WGS) entry which is preliminary data.</text>
</comment>
<feature type="transmembrane region" description="Helical" evidence="1">
    <location>
        <begin position="43"/>
        <end position="62"/>
    </location>
</feature>
<evidence type="ECO:0000313" key="3">
    <source>
        <dbReference type="Proteomes" id="UP000604475"/>
    </source>
</evidence>
<dbReference type="PANTHER" id="PTHR36832:SF2">
    <property type="entry name" value="INTEGRAL MEMBRANE PROTEIN"/>
    <property type="match status" value="1"/>
</dbReference>
<dbReference type="RefSeq" id="WP_203005366.1">
    <property type="nucleotide sequence ID" value="NZ_JADWYU010000144.1"/>
</dbReference>
<evidence type="ECO:0000313" key="2">
    <source>
        <dbReference type="EMBL" id="MBL7631354.1"/>
    </source>
</evidence>
<reference evidence="2" key="1">
    <citation type="submission" date="2020-12" db="EMBL/GenBank/DDBJ databases">
        <title>Genomic characterization of non-nitrogen-fixing Frankia strains.</title>
        <authorList>
            <person name="Carlos-Shanley C."/>
            <person name="Guerra T."/>
            <person name="Hahn D."/>
        </authorList>
    </citation>
    <scope>NUCLEOTIDE SEQUENCE</scope>
    <source>
        <strain evidence="2">CN6</strain>
    </source>
</reference>
<dbReference type="AlphaFoldDB" id="A0A937RM60"/>
<name>A0A937RM60_9ACTN</name>
<keyword evidence="1" id="KW-0472">Membrane</keyword>
<gene>
    <name evidence="2" type="ORF">I7412_30185</name>
</gene>
<dbReference type="Pfam" id="PF06182">
    <property type="entry name" value="ABC2_membrane_6"/>
    <property type="match status" value="1"/>
</dbReference>
<proteinExistence type="predicted"/>
<feature type="transmembrane region" description="Helical" evidence="1">
    <location>
        <begin position="250"/>
        <end position="272"/>
    </location>
</feature>
<evidence type="ECO:0000256" key="1">
    <source>
        <dbReference type="SAM" id="Phobius"/>
    </source>
</evidence>
<keyword evidence="3" id="KW-1185">Reference proteome</keyword>
<feature type="transmembrane region" description="Helical" evidence="1">
    <location>
        <begin position="191"/>
        <end position="213"/>
    </location>
</feature>
<feature type="transmembrane region" description="Helical" evidence="1">
    <location>
        <begin position="128"/>
        <end position="150"/>
    </location>
</feature>